<dbReference type="PANTHER" id="PTHR16105:SF2">
    <property type="entry name" value="RNA-BINDING PROTEIN 41"/>
    <property type="match status" value="1"/>
</dbReference>
<sequence>MMFLRRVTPASTFAATASSNTMLFTPFSDSSICTAATGPSFDAPVTSTGMFGDTSLGFGLSFSGAYGAAAVASSKILRLLGYIWMLTGNVTTVSSFTLNLKPLTSIGINNTVPVSITSIPFTPTVNAIITPVMTYGQLDGLVNKWNLELEDQEKYFLHQATLVNAWDYTLMENGEKITALHGEVEKVKLHQKRLEQELDFILSQQRELEDLFIPLEESLKDHSGSVYPQYIDEHEKTYKFAENVDAQMKQMTQDLKDIIEYLNIFESPADSTDLLIAAIYSGLKAPRQRRWPRDRCYGSFMFQTDPLRVNSCVKSDEHVLEELETEGERQLKSLLQHQLDTSVSIEECVSKKESFAPGTMYKPFGKEAAGTMTLSQFQTLHEKDQETASLRELGLNETEILIWKSHVSGEKRARLRATPEAIQNRLQDIEERISERQRILCLPQRFAKSKQLTRREMEIENSLFQGADRHSFLKALYYQDEPQKKNKGDPMNKLESFYQEMIMKKRLEEFQLMRGEPFASHSLVSATSVGDSGTAENPSLLQDKGKQAAQGKGPSLHVAKVIDNSPEQCWTGPKKLTQPIEFVPEDEIQRNRLSEEEIRKIPMFSSYNPGEPNKVLYLKNLSPRVTERDLVSLFARFQEKKGPPIQFRMMTGRMRGQAFITFPNTEIAWQALRLVNGYKLRGKILVIEFGKNKKQRPDLQAASLISSTTDNTTEISGS</sequence>
<evidence type="ECO:0000313" key="12">
    <source>
        <dbReference type="Proteomes" id="UP000322234"/>
    </source>
</evidence>
<gene>
    <name evidence="11" type="ORF">E5288_WYG013335</name>
</gene>
<feature type="domain" description="RRM" evidence="10">
    <location>
        <begin position="614"/>
        <end position="692"/>
    </location>
</feature>
<dbReference type="AlphaFoldDB" id="A0A6B0S9X8"/>
<dbReference type="GO" id="GO:0097157">
    <property type="term" value="F:pre-mRNA intronic binding"/>
    <property type="evidence" value="ECO:0007669"/>
    <property type="project" value="TreeGrafter"/>
</dbReference>
<accession>A0A6B0S9X8</accession>
<dbReference type="SMART" id="SM00360">
    <property type="entry name" value="RRM"/>
    <property type="match status" value="1"/>
</dbReference>
<dbReference type="Proteomes" id="UP000322234">
    <property type="component" value="Unassembled WGS sequence"/>
</dbReference>
<evidence type="ECO:0000256" key="6">
    <source>
        <dbReference type="ARBA" id="ARBA00067964"/>
    </source>
</evidence>
<dbReference type="CDD" id="cd12239">
    <property type="entry name" value="RRM2_RBM40_like"/>
    <property type="match status" value="1"/>
</dbReference>
<feature type="region of interest" description="Disordered" evidence="9">
    <location>
        <begin position="528"/>
        <end position="554"/>
    </location>
</feature>
<reference evidence="11" key="1">
    <citation type="submission" date="2019-10" db="EMBL/GenBank/DDBJ databases">
        <title>The sequence and de novo assembly of the wild yak genome.</title>
        <authorList>
            <person name="Liu Y."/>
        </authorList>
    </citation>
    <scope>NUCLEOTIDE SEQUENCE [LARGE SCALE GENOMIC DNA]</scope>
    <source>
        <strain evidence="11">WY2019</strain>
    </source>
</reference>
<dbReference type="Pfam" id="PF00076">
    <property type="entry name" value="RRM_1"/>
    <property type="match status" value="1"/>
</dbReference>
<dbReference type="InterPro" id="IPR035979">
    <property type="entry name" value="RBD_domain_sf"/>
</dbReference>
<feature type="compositionally biased region" description="Polar residues" evidence="9">
    <location>
        <begin position="528"/>
        <end position="540"/>
    </location>
</feature>
<evidence type="ECO:0000256" key="1">
    <source>
        <dbReference type="ARBA" id="ARBA00005911"/>
    </source>
</evidence>
<dbReference type="FunFam" id="3.30.70.330:FF:000252">
    <property type="entry name" value="RNA binding motif protein 41"/>
    <property type="match status" value="1"/>
</dbReference>
<dbReference type="InterPro" id="IPR012677">
    <property type="entry name" value="Nucleotide-bd_a/b_plait_sf"/>
</dbReference>
<evidence type="ECO:0000256" key="3">
    <source>
        <dbReference type="ARBA" id="ARBA00022884"/>
    </source>
</evidence>
<dbReference type="Gene3D" id="1.20.5.170">
    <property type="match status" value="1"/>
</dbReference>
<protein>
    <recommendedName>
        <fullName evidence="6">RNA-binding protein 41</fullName>
    </recommendedName>
    <alternativeName>
        <fullName evidence="7">RNA-binding motif protein 41</fullName>
    </alternativeName>
</protein>
<dbReference type="Pfam" id="PF05064">
    <property type="entry name" value="Nsp1_C"/>
    <property type="match status" value="1"/>
</dbReference>
<keyword evidence="3 8" id="KW-0694">RNA-binding</keyword>
<keyword evidence="12" id="KW-1185">Reference proteome</keyword>
<dbReference type="GO" id="GO:0030626">
    <property type="term" value="F:U12 snRNA binding"/>
    <property type="evidence" value="ECO:0007669"/>
    <property type="project" value="TreeGrafter"/>
</dbReference>
<comment type="similarity">
    <text evidence="1">Belongs to the nucleoporin NSP1/NUP62 family.</text>
</comment>
<dbReference type="InterPro" id="IPR000504">
    <property type="entry name" value="RRM_dom"/>
</dbReference>
<dbReference type="InterPro" id="IPR045164">
    <property type="entry name" value="RBM41/RNPC3"/>
</dbReference>
<dbReference type="GO" id="GO:0005635">
    <property type="term" value="C:nuclear envelope"/>
    <property type="evidence" value="ECO:0007669"/>
    <property type="project" value="UniProtKB-ARBA"/>
</dbReference>
<evidence type="ECO:0000256" key="2">
    <source>
        <dbReference type="ARBA" id="ARBA00022448"/>
    </source>
</evidence>
<dbReference type="EMBL" id="VBQZ03000276">
    <property type="protein sequence ID" value="MXQ98761.1"/>
    <property type="molecule type" value="Genomic_DNA"/>
</dbReference>
<organism evidence="11 12">
    <name type="scientific">Bos mutus</name>
    <name type="common">wild yak</name>
    <dbReference type="NCBI Taxonomy" id="72004"/>
    <lineage>
        <taxon>Eukaryota</taxon>
        <taxon>Metazoa</taxon>
        <taxon>Chordata</taxon>
        <taxon>Craniata</taxon>
        <taxon>Vertebrata</taxon>
        <taxon>Euteleostomi</taxon>
        <taxon>Mammalia</taxon>
        <taxon>Eutheria</taxon>
        <taxon>Laurasiatheria</taxon>
        <taxon>Artiodactyla</taxon>
        <taxon>Ruminantia</taxon>
        <taxon>Pecora</taxon>
        <taxon>Bovidae</taxon>
        <taxon>Bovinae</taxon>
        <taxon>Bos</taxon>
    </lineage>
</organism>
<comment type="caution">
    <text evidence="11">The sequence shown here is derived from an EMBL/GenBank/DDBJ whole genome shotgun (WGS) entry which is preliminary data.</text>
</comment>
<dbReference type="GO" id="GO:0005689">
    <property type="term" value="C:U12-type spliceosomal complex"/>
    <property type="evidence" value="ECO:0007669"/>
    <property type="project" value="TreeGrafter"/>
</dbReference>
<evidence type="ECO:0000256" key="7">
    <source>
        <dbReference type="ARBA" id="ARBA00075590"/>
    </source>
</evidence>
<dbReference type="GO" id="GO:0015031">
    <property type="term" value="P:protein transport"/>
    <property type="evidence" value="ECO:0007669"/>
    <property type="project" value="UniProtKB-KW"/>
</dbReference>
<evidence type="ECO:0000256" key="5">
    <source>
        <dbReference type="ARBA" id="ARBA00056959"/>
    </source>
</evidence>
<evidence type="ECO:0000256" key="8">
    <source>
        <dbReference type="PROSITE-ProRule" id="PRU00176"/>
    </source>
</evidence>
<comment type="function">
    <text evidence="5">May bind RNA.</text>
</comment>
<name>A0A6B0S9X8_9CETA</name>
<dbReference type="GO" id="GO:0000398">
    <property type="term" value="P:mRNA splicing, via spliceosome"/>
    <property type="evidence" value="ECO:0007669"/>
    <property type="project" value="TreeGrafter"/>
</dbReference>
<evidence type="ECO:0000256" key="4">
    <source>
        <dbReference type="ARBA" id="ARBA00022927"/>
    </source>
</evidence>
<dbReference type="SUPFAM" id="SSF54928">
    <property type="entry name" value="RNA-binding domain, RBD"/>
    <property type="match status" value="1"/>
</dbReference>
<keyword evidence="4" id="KW-0653">Protein transport</keyword>
<dbReference type="PANTHER" id="PTHR16105">
    <property type="entry name" value="RNA-BINDING REGION-CONTAINING PROTEIN 3"/>
    <property type="match status" value="1"/>
</dbReference>
<dbReference type="PROSITE" id="PS50102">
    <property type="entry name" value="RRM"/>
    <property type="match status" value="1"/>
</dbReference>
<keyword evidence="2" id="KW-0813">Transport</keyword>
<evidence type="ECO:0000313" key="11">
    <source>
        <dbReference type="EMBL" id="MXQ98761.1"/>
    </source>
</evidence>
<dbReference type="Gene3D" id="3.30.70.330">
    <property type="match status" value="1"/>
</dbReference>
<dbReference type="InterPro" id="IPR007758">
    <property type="entry name" value="Nucleoporin_NSP1_C"/>
</dbReference>
<dbReference type="FunFam" id="1.20.5.170:FF:000040">
    <property type="entry name" value="Nuclear pore glycoprotein p62"/>
    <property type="match status" value="1"/>
</dbReference>
<evidence type="ECO:0000256" key="9">
    <source>
        <dbReference type="SAM" id="MobiDB-lite"/>
    </source>
</evidence>
<evidence type="ECO:0000259" key="10">
    <source>
        <dbReference type="PROSITE" id="PS50102"/>
    </source>
</evidence>
<proteinExistence type="inferred from homology"/>